<evidence type="ECO:0000256" key="6">
    <source>
        <dbReference type="ARBA" id="ARBA00023049"/>
    </source>
</evidence>
<keyword evidence="4 9" id="KW-0378">Hydrolase</keyword>
<dbReference type="Gene3D" id="1.10.1370.10">
    <property type="entry name" value="Neurolysin, domain 3"/>
    <property type="match status" value="1"/>
</dbReference>
<dbReference type="InterPro" id="IPR024080">
    <property type="entry name" value="Neurolysin/TOP_N"/>
</dbReference>
<comment type="catalytic activity">
    <reaction evidence="7">
        <text>Hydrolysis of oligopeptides, with broad specificity. Gly or Ala commonly occur as P1 or P1' residues, but more distant residues are also important, as is shown by the fact that Z-Gly-Pro-Gly-|-Gly-Pro-Ala is cleaved, but not Z-(Gly)(5).</text>
        <dbReference type="EC" id="3.4.24.70"/>
    </reaction>
</comment>
<dbReference type="PANTHER" id="PTHR43660:SF1">
    <property type="entry name" value="DIPEPTIDYL CARBOXYPEPTIDASE"/>
    <property type="match status" value="1"/>
</dbReference>
<dbReference type="Proteomes" id="UP000179807">
    <property type="component" value="Unassembled WGS sequence"/>
</dbReference>
<sequence>MESHPFTDAKFPVPWAELVPEQATIDIERAMKLAQENIDKIAHLKDDEINYESVFGALDKFDIELDQGNNYLDHLNSVHDNEKLRAVYKELNPKITEFYTKINLNPELWAVVKKAAAKCENADLSLTQKRYIEVTLFSFRLNGADLEPEKKAEFSDVNVELTKLTQQYKDNILDSTNAFELYVENPAELEGLPESSLSQAKDSAEKKGKPGQYLFTLQFPSRYPVMKYAKNEELRKKIWEGSCTIGKGGKFDNTELVHKILKLRNRKAQLLGFNSFADLTIKRRMAETGDKALSFVDDLHQKSYKQFLEECERIRQFKAKTVGDQNCEVLPWESSYYQEQLRQEQYNFDDECLRPYFAVDKVMRGVFSITSTLYGIDVHEKPTFYRANTSDPVPEGKIEVWHEDVKFYEVFDKETGEQIGAFYADWHPREDKRGGAWMHPFYSLNPTNPKNLGTICGNFQKASGGKPALLDHYEVETIFHEFGHLCHHLVSKTDIRSLAGTNVAWDFVELPSQFLENWTWEKQALDLFAKHYETGELIPQDIFDKMIAAKNYNSAIFMVRQLSFGKLDLELHHHTAQYENMSIEEVDDKVLEKYRVPCSVRSPSFLYNINHLFSSPVGYSAGYYSYKWAEVLDADAFTRFQKEGILNEKVGKEFRDKILIWGDSKPAGDLFRDFMGREPNVDALLVRSGIHQ</sequence>
<evidence type="ECO:0000256" key="3">
    <source>
        <dbReference type="ARBA" id="ARBA00022723"/>
    </source>
</evidence>
<keyword evidence="2 9" id="KW-0645">Protease</keyword>
<evidence type="ECO:0000256" key="4">
    <source>
        <dbReference type="ARBA" id="ARBA00022801"/>
    </source>
</evidence>
<dbReference type="SUPFAM" id="SSF55486">
    <property type="entry name" value="Metalloproteases ('zincins'), catalytic domain"/>
    <property type="match status" value="1"/>
</dbReference>
<name>A0A1J4K6M7_9EUKA</name>
<evidence type="ECO:0000256" key="2">
    <source>
        <dbReference type="ARBA" id="ARBA00022670"/>
    </source>
</evidence>
<gene>
    <name evidence="12" type="primary">prlC</name>
    <name evidence="12" type="ORF">TRFO_25309</name>
</gene>
<dbReference type="VEuPathDB" id="TrichDB:TRFO_25309"/>
<dbReference type="PANTHER" id="PTHR43660">
    <property type="entry name" value="DIPEPTIDYL CARBOXYPEPTIDASE"/>
    <property type="match status" value="1"/>
</dbReference>
<feature type="domain" description="Peptidase M3A/M3B catalytic" evidence="10">
    <location>
        <begin position="225"/>
        <end position="686"/>
    </location>
</feature>
<organism evidence="12 13">
    <name type="scientific">Tritrichomonas foetus</name>
    <dbReference type="NCBI Taxonomy" id="1144522"/>
    <lineage>
        <taxon>Eukaryota</taxon>
        <taxon>Metamonada</taxon>
        <taxon>Parabasalia</taxon>
        <taxon>Tritrichomonadida</taxon>
        <taxon>Tritrichomonadidae</taxon>
        <taxon>Tritrichomonas</taxon>
    </lineage>
</organism>
<keyword evidence="13" id="KW-1185">Reference proteome</keyword>
<dbReference type="GO" id="GO:0004222">
    <property type="term" value="F:metalloendopeptidase activity"/>
    <property type="evidence" value="ECO:0007669"/>
    <property type="project" value="UniProtKB-EC"/>
</dbReference>
<dbReference type="InterPro" id="IPR034005">
    <property type="entry name" value="M3A_DCP"/>
</dbReference>
<dbReference type="Pfam" id="PF19310">
    <property type="entry name" value="TOP_N"/>
    <property type="match status" value="1"/>
</dbReference>
<dbReference type="EC" id="3.4.24.70" evidence="8"/>
<comment type="cofactor">
    <cofactor evidence="9">
        <name>Zn(2+)</name>
        <dbReference type="ChEBI" id="CHEBI:29105"/>
    </cofactor>
    <text evidence="9">Binds 1 zinc ion.</text>
</comment>
<evidence type="ECO:0000256" key="8">
    <source>
        <dbReference type="ARBA" id="ARBA00026100"/>
    </source>
</evidence>
<protein>
    <recommendedName>
        <fullName evidence="8">oligopeptidase A</fullName>
        <ecNumber evidence="8">3.4.24.70</ecNumber>
    </recommendedName>
</protein>
<keyword evidence="5 9" id="KW-0862">Zinc</keyword>
<dbReference type="GO" id="GO:0046872">
    <property type="term" value="F:metal ion binding"/>
    <property type="evidence" value="ECO:0007669"/>
    <property type="project" value="UniProtKB-UniRule"/>
</dbReference>
<dbReference type="RefSeq" id="XP_068359762.1">
    <property type="nucleotide sequence ID" value="XM_068504269.1"/>
</dbReference>
<dbReference type="EMBL" id="MLAK01000720">
    <property type="protein sequence ID" value="OHT06626.1"/>
    <property type="molecule type" value="Genomic_DNA"/>
</dbReference>
<dbReference type="InterPro" id="IPR045090">
    <property type="entry name" value="Pept_M3A_M3B"/>
</dbReference>
<evidence type="ECO:0000259" key="10">
    <source>
        <dbReference type="Pfam" id="PF01432"/>
    </source>
</evidence>
<evidence type="ECO:0000256" key="5">
    <source>
        <dbReference type="ARBA" id="ARBA00022833"/>
    </source>
</evidence>
<dbReference type="InterPro" id="IPR024079">
    <property type="entry name" value="MetalloPept_cat_dom_sf"/>
</dbReference>
<evidence type="ECO:0000313" key="13">
    <source>
        <dbReference type="Proteomes" id="UP000179807"/>
    </source>
</evidence>
<dbReference type="InterPro" id="IPR024077">
    <property type="entry name" value="Neurolysin/TOP_dom2"/>
</dbReference>
<evidence type="ECO:0000259" key="11">
    <source>
        <dbReference type="Pfam" id="PF19310"/>
    </source>
</evidence>
<evidence type="ECO:0000256" key="7">
    <source>
        <dbReference type="ARBA" id="ARBA00024603"/>
    </source>
</evidence>
<reference evidence="12" key="1">
    <citation type="submission" date="2016-10" db="EMBL/GenBank/DDBJ databases">
        <authorList>
            <person name="Benchimol M."/>
            <person name="Almeida L.G."/>
            <person name="Vasconcelos A.T."/>
            <person name="Perreira-Neves A."/>
            <person name="Rosa I.A."/>
            <person name="Tasca T."/>
            <person name="Bogo M.R."/>
            <person name="de Souza W."/>
        </authorList>
    </citation>
    <scope>NUCLEOTIDE SEQUENCE [LARGE SCALE GENOMIC DNA]</scope>
    <source>
        <strain evidence="12">K</strain>
    </source>
</reference>
<keyword evidence="3 9" id="KW-0479">Metal-binding</keyword>
<proteinExistence type="inferred from homology"/>
<comment type="caution">
    <text evidence="12">The sequence shown here is derived from an EMBL/GenBank/DDBJ whole genome shotgun (WGS) entry which is preliminary data.</text>
</comment>
<evidence type="ECO:0000256" key="9">
    <source>
        <dbReference type="RuleBase" id="RU003435"/>
    </source>
</evidence>
<dbReference type="OrthoDB" id="534666at2759"/>
<comment type="similarity">
    <text evidence="1 9">Belongs to the peptidase M3 family.</text>
</comment>
<evidence type="ECO:0000256" key="1">
    <source>
        <dbReference type="ARBA" id="ARBA00006040"/>
    </source>
</evidence>
<dbReference type="GO" id="GO:0005829">
    <property type="term" value="C:cytosol"/>
    <property type="evidence" value="ECO:0007669"/>
    <property type="project" value="UniProtKB-ARBA"/>
</dbReference>
<dbReference type="AlphaFoldDB" id="A0A1J4K6M7"/>
<dbReference type="GeneID" id="94838973"/>
<dbReference type="GO" id="GO:0006508">
    <property type="term" value="P:proteolysis"/>
    <property type="evidence" value="ECO:0007669"/>
    <property type="project" value="UniProtKB-KW"/>
</dbReference>
<dbReference type="Gene3D" id="1.20.1050.40">
    <property type="entry name" value="Endopeptidase. Chain P, domain 1"/>
    <property type="match status" value="1"/>
</dbReference>
<feature type="domain" description="Oligopeptidase A N-terminal" evidence="11">
    <location>
        <begin position="48"/>
        <end position="151"/>
    </location>
</feature>
<accession>A0A1J4K6M7</accession>
<dbReference type="FunFam" id="3.40.390.10:FF:000009">
    <property type="entry name" value="Oligopeptidase A"/>
    <property type="match status" value="1"/>
</dbReference>
<dbReference type="InterPro" id="IPR045666">
    <property type="entry name" value="OpdA_N"/>
</dbReference>
<dbReference type="Gene3D" id="3.40.390.10">
    <property type="entry name" value="Collagenase (Catalytic Domain)"/>
    <property type="match status" value="1"/>
</dbReference>
<dbReference type="InterPro" id="IPR001567">
    <property type="entry name" value="Pept_M3A_M3B_dom"/>
</dbReference>
<dbReference type="CDD" id="cd06456">
    <property type="entry name" value="M3A_DCP"/>
    <property type="match status" value="1"/>
</dbReference>
<evidence type="ECO:0000313" key="12">
    <source>
        <dbReference type="EMBL" id="OHT06626.1"/>
    </source>
</evidence>
<dbReference type="Pfam" id="PF01432">
    <property type="entry name" value="Peptidase_M3"/>
    <property type="match status" value="1"/>
</dbReference>
<keyword evidence="6 9" id="KW-0482">Metalloprotease</keyword>